<dbReference type="InterPro" id="IPR005194">
    <property type="entry name" value="Glyco_hydro_65_C"/>
</dbReference>
<accession>A0A9X2LH81</accession>
<dbReference type="PANTHER" id="PTHR11051">
    <property type="entry name" value="GLYCOSYL HYDROLASE-RELATED"/>
    <property type="match status" value="1"/>
</dbReference>
<evidence type="ECO:0000256" key="5">
    <source>
        <dbReference type="PIRSR" id="PIRSR036289-50"/>
    </source>
</evidence>
<evidence type="ECO:0000256" key="1">
    <source>
        <dbReference type="ARBA" id="ARBA00006768"/>
    </source>
</evidence>
<keyword evidence="2" id="KW-0328">Glycosyltransferase</keyword>
<name>A0A9X2LH81_9ACTN</name>
<keyword evidence="3" id="KW-0808">Transferase</keyword>
<keyword evidence="4" id="KW-0326">Glycosidase</keyword>
<feature type="region of interest" description="Disordered" evidence="7">
    <location>
        <begin position="789"/>
        <end position="808"/>
    </location>
</feature>
<dbReference type="InterPro" id="IPR037018">
    <property type="entry name" value="GH65_N"/>
</dbReference>
<reference evidence="11" key="1">
    <citation type="submission" date="2022-06" db="EMBL/GenBank/DDBJ databases">
        <title>WGS of actinobacteria.</title>
        <authorList>
            <person name="Thawai C."/>
        </authorList>
    </citation>
    <scope>NUCLEOTIDE SEQUENCE</scope>
    <source>
        <strain evidence="11">AA8</strain>
    </source>
</reference>
<dbReference type="Pfam" id="PF03632">
    <property type="entry name" value="Glyco_hydro_65m"/>
    <property type="match status" value="1"/>
</dbReference>
<evidence type="ECO:0000259" key="9">
    <source>
        <dbReference type="Pfam" id="PF03633"/>
    </source>
</evidence>
<dbReference type="Gene3D" id="2.60.420.10">
    <property type="entry name" value="Maltose phosphorylase, domain 3"/>
    <property type="match status" value="1"/>
</dbReference>
<proteinExistence type="inferred from homology"/>
<sequence length="808" mass="90632">MPEWTWEYEGYDPDSERLRESLCTLGNGYFATRGAAPESRAGLVHYPGTYAAGCYDRRVSTVAGRSVENEDMVNLPNWLLLRFRLVSEDGAPGPWFAMDTCEVSGHWQSLHLRQGTLTRSFRYRGTDGRVLRVEQCRLVHMGDPHLAALRTVFTPEGWSGRIHVESGLDGHVINGNVHRYRALDRNHLTAFRTGEAEPGTVWLYCRTRTSDIGIGMAERAVVTGCRPTSFSRTGDGHEAAQHTELTLDDGRSATVDKCVALHTARDRAISDPLSAAVERASSAPDFDTLLRSHKAAWEELWRQADLSVPGEAGRVLRLHLFHVLQTLSPHTADLDVGVPARGLHGEAYRGHVFWDELFVLPHLNLHFPEVSRALLDYRHRRLPRAVAAAREAGRPGAKYPWQSGSDGRDETQTLHLNPHSGRWLPDRSGLQHHVGSAVAYNVWQYCQATGDTGYLHTRGAEMLLQIARFWAASAEHDPTSGRYRIRGVVGPDEYHDGYPGAVRPGIDDNAYTNVTAAWVITRALELIGTLPPRRRQELLEHGGPDAGELSLWEDVSRHLRVPFHQNVISQFEGYERLAELDWDGYREQYGDIRRLDRILEAEGDSVNRYQASKQADALMLGYLFSPAELSAVFARLGYELTDETWQRTVDYYLRRTSHGSTLSGLVHGWVLARARRADAWRYCREALEGDVADLQGGTTAEGIHLGAMAGTLDLVQRGLTGLETREDALWLDPVHLPELSEFGFTIRYRGHWGIGVRLRGERLTVSVPDSEESPVRVVLPDRSLTIDPGEARTLTLRRERPRAGPPRR</sequence>
<dbReference type="PANTHER" id="PTHR11051:SF8">
    <property type="entry name" value="PROTEIN-GLUCOSYLGALACTOSYLHYDROXYLYSINE GLUCOSIDASE"/>
    <property type="match status" value="1"/>
</dbReference>
<dbReference type="RefSeq" id="WP_256790711.1">
    <property type="nucleotide sequence ID" value="NZ_JANIID010000012.1"/>
</dbReference>
<dbReference type="InterPro" id="IPR008928">
    <property type="entry name" value="6-hairpin_glycosidase_sf"/>
</dbReference>
<dbReference type="GO" id="GO:0016757">
    <property type="term" value="F:glycosyltransferase activity"/>
    <property type="evidence" value="ECO:0007669"/>
    <property type="project" value="UniProtKB-KW"/>
</dbReference>
<dbReference type="InterPro" id="IPR012341">
    <property type="entry name" value="6hp_glycosidase-like_sf"/>
</dbReference>
<evidence type="ECO:0000256" key="7">
    <source>
        <dbReference type="SAM" id="MobiDB-lite"/>
    </source>
</evidence>
<dbReference type="PIRSF" id="PIRSF036289">
    <property type="entry name" value="Glycosyl_hydrolase_malt_phosph"/>
    <property type="match status" value="1"/>
</dbReference>
<comment type="caution">
    <text evidence="11">The sequence shown here is derived from an EMBL/GenBank/DDBJ whole genome shotgun (WGS) entry which is preliminary data.</text>
</comment>
<dbReference type="AlphaFoldDB" id="A0A9X2LH81"/>
<dbReference type="GO" id="GO:0004553">
    <property type="term" value="F:hydrolase activity, hydrolyzing O-glycosyl compounds"/>
    <property type="evidence" value="ECO:0007669"/>
    <property type="project" value="TreeGrafter"/>
</dbReference>
<dbReference type="SUPFAM" id="SSF74650">
    <property type="entry name" value="Galactose mutarotase-like"/>
    <property type="match status" value="1"/>
</dbReference>
<dbReference type="Pfam" id="PF03633">
    <property type="entry name" value="Glyco_hydro_65C"/>
    <property type="match status" value="1"/>
</dbReference>
<dbReference type="InterPro" id="IPR005196">
    <property type="entry name" value="Glyco_hydro_65_N"/>
</dbReference>
<gene>
    <name evidence="11" type="ORF">NQU55_15305</name>
</gene>
<dbReference type="InterPro" id="IPR011013">
    <property type="entry name" value="Gal_mutarotase_sf_dom"/>
</dbReference>
<dbReference type="GO" id="GO:0005975">
    <property type="term" value="P:carbohydrate metabolic process"/>
    <property type="evidence" value="ECO:0007669"/>
    <property type="project" value="InterPro"/>
</dbReference>
<evidence type="ECO:0000256" key="4">
    <source>
        <dbReference type="ARBA" id="ARBA00023295"/>
    </source>
</evidence>
<evidence type="ECO:0000259" key="10">
    <source>
        <dbReference type="Pfam" id="PF03636"/>
    </source>
</evidence>
<dbReference type="Pfam" id="PF03636">
    <property type="entry name" value="Glyco_hydro_65N"/>
    <property type="match status" value="1"/>
</dbReference>
<evidence type="ECO:0000259" key="8">
    <source>
        <dbReference type="Pfam" id="PF03632"/>
    </source>
</evidence>
<dbReference type="Proteomes" id="UP001142374">
    <property type="component" value="Unassembled WGS sequence"/>
</dbReference>
<dbReference type="GO" id="GO:0030246">
    <property type="term" value="F:carbohydrate binding"/>
    <property type="evidence" value="ECO:0007669"/>
    <property type="project" value="InterPro"/>
</dbReference>
<feature type="binding site" evidence="6">
    <location>
        <begin position="354"/>
        <end position="355"/>
    </location>
    <ligand>
        <name>substrate</name>
    </ligand>
</feature>
<comment type="similarity">
    <text evidence="1">Belongs to the glycosyl hydrolase 65 family.</text>
</comment>
<feature type="domain" description="Glycoside hydrolase family 65 C-terminal" evidence="9">
    <location>
        <begin position="722"/>
        <end position="785"/>
    </location>
</feature>
<evidence type="ECO:0000313" key="12">
    <source>
        <dbReference type="Proteomes" id="UP001142374"/>
    </source>
</evidence>
<feature type="domain" description="Glycoside hydrolase family 65 central catalytic" evidence="8">
    <location>
        <begin position="317"/>
        <end position="712"/>
    </location>
</feature>
<dbReference type="Gene3D" id="1.50.10.10">
    <property type="match status" value="1"/>
</dbReference>
<dbReference type="FunFam" id="1.50.10.10:FF:000053">
    <property type="entry name" value="Putative glycosyl hydrolase"/>
    <property type="match status" value="1"/>
</dbReference>
<keyword evidence="11" id="KW-0378">Hydrolase</keyword>
<feature type="active site" description="Proton donor" evidence="5">
    <location>
        <position position="493"/>
    </location>
</feature>
<feature type="domain" description="Glycoside hydrolase family 65 N-terminal" evidence="10">
    <location>
        <begin position="8"/>
        <end position="265"/>
    </location>
</feature>
<dbReference type="Gene3D" id="2.70.98.40">
    <property type="entry name" value="Glycoside hydrolase, family 65, N-terminal domain"/>
    <property type="match status" value="1"/>
</dbReference>
<dbReference type="SUPFAM" id="SSF48208">
    <property type="entry name" value="Six-hairpin glycosidases"/>
    <property type="match status" value="1"/>
</dbReference>
<feature type="binding site" evidence="6">
    <location>
        <begin position="613"/>
        <end position="614"/>
    </location>
    <ligand>
        <name>substrate</name>
    </ligand>
</feature>
<keyword evidence="12" id="KW-1185">Reference proteome</keyword>
<evidence type="ECO:0000313" key="11">
    <source>
        <dbReference type="EMBL" id="MCQ8771123.1"/>
    </source>
</evidence>
<protein>
    <submittedName>
        <fullName evidence="11">Glycoside hydrolase family 65 protein</fullName>
    </submittedName>
</protein>
<evidence type="ECO:0000256" key="6">
    <source>
        <dbReference type="PIRSR" id="PIRSR036289-51"/>
    </source>
</evidence>
<evidence type="ECO:0000256" key="2">
    <source>
        <dbReference type="ARBA" id="ARBA00022676"/>
    </source>
</evidence>
<dbReference type="EMBL" id="JANIID010000012">
    <property type="protein sequence ID" value="MCQ8771123.1"/>
    <property type="molecule type" value="Genomic_DNA"/>
</dbReference>
<evidence type="ECO:0000256" key="3">
    <source>
        <dbReference type="ARBA" id="ARBA00022679"/>
    </source>
</evidence>
<dbReference type="InterPro" id="IPR005195">
    <property type="entry name" value="Glyco_hydro_65_M"/>
</dbReference>
<organism evidence="11 12">
    <name type="scientific">Streptomyces telluris</name>
    <dbReference type="NCBI Taxonomy" id="2720021"/>
    <lineage>
        <taxon>Bacteria</taxon>
        <taxon>Bacillati</taxon>
        <taxon>Actinomycetota</taxon>
        <taxon>Actinomycetes</taxon>
        <taxon>Kitasatosporales</taxon>
        <taxon>Streptomycetaceae</taxon>
        <taxon>Streptomyces</taxon>
    </lineage>
</organism>
<dbReference type="InterPro" id="IPR017045">
    <property type="entry name" value="Malt_Pase/Glycosyl_Hdrlase"/>
</dbReference>